<accession>A0A5M6C553</accession>
<dbReference type="InterPro" id="IPR014001">
    <property type="entry name" value="Helicase_ATP-bd"/>
</dbReference>
<evidence type="ECO:0000313" key="4">
    <source>
        <dbReference type="Proteomes" id="UP000322225"/>
    </source>
</evidence>
<dbReference type="PANTHER" id="PTHR47396">
    <property type="entry name" value="TYPE I RESTRICTION ENZYME ECOKI R PROTEIN"/>
    <property type="match status" value="1"/>
</dbReference>
<name>A0A5M6C553_9TREE</name>
<dbReference type="GO" id="GO:0005759">
    <property type="term" value="C:mitochondrial matrix"/>
    <property type="evidence" value="ECO:0007669"/>
    <property type="project" value="TreeGrafter"/>
</dbReference>
<dbReference type="GO" id="GO:0036121">
    <property type="term" value="F:double-stranded DNA helicase activity"/>
    <property type="evidence" value="ECO:0007669"/>
    <property type="project" value="TreeGrafter"/>
</dbReference>
<reference evidence="3" key="1">
    <citation type="submission" date="2017-08" db="EMBL/GenBank/DDBJ databases">
        <authorList>
            <person name="Cuomo C."/>
            <person name="Billmyre B."/>
            <person name="Heitman J."/>
        </authorList>
    </citation>
    <scope>NUCLEOTIDE SEQUENCE</scope>
    <source>
        <strain evidence="3">CBS 12478</strain>
    </source>
</reference>
<evidence type="ECO:0000256" key="1">
    <source>
        <dbReference type="ARBA" id="ARBA00022806"/>
    </source>
</evidence>
<dbReference type="RefSeq" id="XP_031863152.1">
    <property type="nucleotide sequence ID" value="XM_032002813.1"/>
</dbReference>
<dbReference type="GO" id="GO:0032042">
    <property type="term" value="P:mitochondrial DNA metabolic process"/>
    <property type="evidence" value="ECO:0007669"/>
    <property type="project" value="TreeGrafter"/>
</dbReference>
<dbReference type="OrthoDB" id="270584at2759"/>
<dbReference type="InterPro" id="IPR006935">
    <property type="entry name" value="Helicase/UvrB_N"/>
</dbReference>
<feature type="region of interest" description="Disordered" evidence="2">
    <location>
        <begin position="712"/>
        <end position="734"/>
    </location>
</feature>
<gene>
    <name evidence="3" type="ORF">CI109_101162</name>
</gene>
<feature type="region of interest" description="Disordered" evidence="2">
    <location>
        <begin position="65"/>
        <end position="84"/>
    </location>
</feature>
<evidence type="ECO:0000256" key="2">
    <source>
        <dbReference type="SAM" id="MobiDB-lite"/>
    </source>
</evidence>
<dbReference type="Gene3D" id="3.40.50.300">
    <property type="entry name" value="P-loop containing nucleotide triphosphate hydrolases"/>
    <property type="match status" value="2"/>
</dbReference>
<keyword evidence="1" id="KW-0347">Helicase</keyword>
<dbReference type="KEGG" id="ksn:43586931"/>
<dbReference type="InterPro" id="IPR027417">
    <property type="entry name" value="P-loop_NTPase"/>
</dbReference>
<keyword evidence="1" id="KW-0067">ATP-binding</keyword>
<sequence length="734" mass="80732">MITQKIAKPLAALARTNSRKSALLFNRTYLSLRQQQATCTIASQRFSNVSQRFFTAAATSQPFERSSIDDTVQNDRSATPTSTSSITLRPYQLTAIRECLQALSSGLRRIGVSSPTGSGKTTMFMNLIPLVPFYNNTAIPTGSSGSTLIVVGSVELANQAEGAAKRLLGDEWTVEVEQSKRKASGRADVTIATWQTLINSDRLAKFDPATYKLIIVDEAHHAAALSYLRLLHYFNDEVQLPSTLQPITTLKHEHKVPIIGFSATFSRPDQLALSAVFEKIVFHREITHMLDEGWLAPARSTTVKADLELVEVEINENGDFKPSSLASKVNTKEVNELIVRTYLHRAANRRSTLVFCVDLDHVANLTQAFREAGIDARSISSMSKPEARRDTIASFGAGEFPVLINCEVLTEGTDIPEIDCILLARPTKSRNLLAQMVGRGLRLSPETGKEDCHIIDVVDSVAGANGMLVSPTLLGLTHEERDEELREIAERNMVDDETAAAGKTRQPTTNSDDYNITYIDEDDPFRIASSTRPIVDKASKNAWVVCGKTKYILELIGNGYISIDPGIIGAWAITFRPSIPSGILTNTKSPFGRVRVVGHADDLERALQTADKYAERTLGRELSLRLSRYASWRRKPASEKAIALLLKMQGATTAAASVDNEGREQQVRLFGKSVPVGQLTAGEVSSWLCAARHGAKAVRASLDKADERKRIKAEQKAEKERLQRARNLPLPNSH</sequence>
<organism evidence="3 4">
    <name type="scientific">Kwoniella shandongensis</name>
    <dbReference type="NCBI Taxonomy" id="1734106"/>
    <lineage>
        <taxon>Eukaryota</taxon>
        <taxon>Fungi</taxon>
        <taxon>Dikarya</taxon>
        <taxon>Basidiomycota</taxon>
        <taxon>Agaricomycotina</taxon>
        <taxon>Tremellomycetes</taxon>
        <taxon>Tremellales</taxon>
        <taxon>Cryptococcaceae</taxon>
        <taxon>Kwoniella</taxon>
    </lineage>
</organism>
<dbReference type="CDD" id="cd18032">
    <property type="entry name" value="DEXHc_RE_I_III_res"/>
    <property type="match status" value="1"/>
</dbReference>
<dbReference type="GO" id="GO:0000403">
    <property type="term" value="F:Y-form DNA binding"/>
    <property type="evidence" value="ECO:0007669"/>
    <property type="project" value="TreeGrafter"/>
</dbReference>
<keyword evidence="1" id="KW-0547">Nucleotide-binding</keyword>
<dbReference type="GO" id="GO:0016787">
    <property type="term" value="F:hydrolase activity"/>
    <property type="evidence" value="ECO:0007669"/>
    <property type="project" value="InterPro"/>
</dbReference>
<dbReference type="InterPro" id="IPR050742">
    <property type="entry name" value="Helicase_Restrict-Modif_Enz"/>
</dbReference>
<dbReference type="InterPro" id="IPR001650">
    <property type="entry name" value="Helicase_C-like"/>
</dbReference>
<dbReference type="AlphaFoldDB" id="A0A5M6C553"/>
<dbReference type="GO" id="GO:0061749">
    <property type="term" value="F:forked DNA-dependent helicase activity"/>
    <property type="evidence" value="ECO:0007669"/>
    <property type="project" value="TreeGrafter"/>
</dbReference>
<dbReference type="Pfam" id="PF04851">
    <property type="entry name" value="ResIII"/>
    <property type="match status" value="1"/>
</dbReference>
<reference evidence="3" key="2">
    <citation type="submission" date="2024-01" db="EMBL/GenBank/DDBJ databases">
        <title>Comparative genomics of Cryptococcus and Kwoniella reveals pathogenesis evolution and contrasting modes of karyotype evolution via chromosome fusion or intercentromeric recombination.</title>
        <authorList>
            <person name="Coelho M.A."/>
            <person name="David-Palma M."/>
            <person name="Shea T."/>
            <person name="Bowers K."/>
            <person name="McGinley-Smith S."/>
            <person name="Mohammad A.W."/>
            <person name="Gnirke A."/>
            <person name="Yurkov A.M."/>
            <person name="Nowrousian M."/>
            <person name="Sun S."/>
            <person name="Cuomo C.A."/>
            <person name="Heitman J."/>
        </authorList>
    </citation>
    <scope>NUCLEOTIDE SEQUENCE</scope>
    <source>
        <strain evidence="3">CBS 12478</strain>
    </source>
</reference>
<dbReference type="CDD" id="cd18799">
    <property type="entry name" value="SF2_C_EcoAI-like"/>
    <property type="match status" value="1"/>
</dbReference>
<evidence type="ECO:0000313" key="3">
    <source>
        <dbReference type="EMBL" id="WWD16731.1"/>
    </source>
</evidence>
<dbReference type="Pfam" id="PF00271">
    <property type="entry name" value="Helicase_C"/>
    <property type="match status" value="1"/>
</dbReference>
<dbReference type="GO" id="GO:0070125">
    <property type="term" value="P:mitochondrial translational elongation"/>
    <property type="evidence" value="ECO:0007669"/>
    <property type="project" value="TreeGrafter"/>
</dbReference>
<dbReference type="SMART" id="SM00490">
    <property type="entry name" value="HELICc"/>
    <property type="match status" value="1"/>
</dbReference>
<dbReference type="SUPFAM" id="SSF52540">
    <property type="entry name" value="P-loop containing nucleoside triphosphate hydrolases"/>
    <property type="match status" value="1"/>
</dbReference>
<dbReference type="SMART" id="SM00487">
    <property type="entry name" value="DEXDc"/>
    <property type="match status" value="1"/>
</dbReference>
<keyword evidence="1" id="KW-0378">Hydrolase</keyword>
<protein>
    <submittedName>
        <fullName evidence="3">Uncharacterized protein</fullName>
    </submittedName>
</protein>
<keyword evidence="4" id="KW-1185">Reference proteome</keyword>
<dbReference type="EMBL" id="CP144052">
    <property type="protein sequence ID" value="WWD16731.1"/>
    <property type="molecule type" value="Genomic_DNA"/>
</dbReference>
<feature type="compositionally biased region" description="Basic and acidic residues" evidence="2">
    <location>
        <begin position="712"/>
        <end position="723"/>
    </location>
</feature>
<dbReference type="Proteomes" id="UP000322225">
    <property type="component" value="Chromosome 2"/>
</dbReference>
<dbReference type="PANTHER" id="PTHR47396:SF1">
    <property type="entry name" value="ATP-DEPENDENT HELICASE IRC3-RELATED"/>
    <property type="match status" value="1"/>
</dbReference>
<dbReference type="GeneID" id="43586931"/>
<dbReference type="PROSITE" id="PS51192">
    <property type="entry name" value="HELICASE_ATP_BIND_1"/>
    <property type="match status" value="1"/>
</dbReference>
<dbReference type="GO" id="GO:0005524">
    <property type="term" value="F:ATP binding"/>
    <property type="evidence" value="ECO:0007669"/>
    <property type="project" value="InterPro"/>
</dbReference>
<proteinExistence type="predicted"/>
<dbReference type="PROSITE" id="PS51194">
    <property type="entry name" value="HELICASE_CTER"/>
    <property type="match status" value="1"/>
</dbReference>